<dbReference type="OrthoDB" id="384721at2"/>
<feature type="chain" id="PRO_5011600695" evidence="1">
    <location>
        <begin position="27"/>
        <end position="270"/>
    </location>
</feature>
<dbReference type="PANTHER" id="PTHR46211:SF14">
    <property type="entry name" value="GLYCEROPHOSPHODIESTER PHOSPHODIESTERASE"/>
    <property type="match status" value="1"/>
</dbReference>
<dbReference type="PANTHER" id="PTHR46211">
    <property type="entry name" value="GLYCEROPHOSPHORYL DIESTER PHOSPHODIESTERASE"/>
    <property type="match status" value="1"/>
</dbReference>
<proteinExistence type="predicted"/>
<dbReference type="GO" id="GO:0008081">
    <property type="term" value="F:phosphoric diester hydrolase activity"/>
    <property type="evidence" value="ECO:0007669"/>
    <property type="project" value="InterPro"/>
</dbReference>
<dbReference type="PROSITE" id="PS51704">
    <property type="entry name" value="GP_PDE"/>
    <property type="match status" value="1"/>
</dbReference>
<gene>
    <name evidence="3" type="ORF">SAMN05192532_104117</name>
</gene>
<dbReference type="InterPro" id="IPR030395">
    <property type="entry name" value="GP_PDE_dom"/>
</dbReference>
<evidence type="ECO:0000313" key="3">
    <source>
        <dbReference type="EMBL" id="SFE80731.1"/>
    </source>
</evidence>
<feature type="domain" description="GP-PDE" evidence="2">
    <location>
        <begin position="38"/>
        <end position="270"/>
    </location>
</feature>
<dbReference type="InterPro" id="IPR017946">
    <property type="entry name" value="PLC-like_Pdiesterase_TIM-brl"/>
</dbReference>
<sequence length="270" mass="30535">MKNRNFLFFMLFAFVAMNLLGPIATAAPHDNWLKSNKMEISAHRGAQVAAPENTLEAITQAGKLGYGFVEIDVRKTKDGHYVLMHDETIDRTTTGSGSVQDLTLEEIQRPSIVDKEGNVTEHKVPTLMEALEEAQKYKLGVNFDGSKGNWGDKEFVDGIMEEAEEAGVLNHSFFVLSDREVRDQFHSWYPEATLTFLGNALENVEEDMKELKKYENALYTTSIHNIDKETAKKIKKAKLKLHVYQVNSAETYGKAKKIHPRLMETDVIIP</sequence>
<reference evidence="3 4" key="1">
    <citation type="submission" date="2016-10" db="EMBL/GenBank/DDBJ databases">
        <authorList>
            <person name="de Groot N.N."/>
        </authorList>
    </citation>
    <scope>NUCLEOTIDE SEQUENCE [LARGE SCALE GENOMIC DNA]</scope>
    <source>
        <strain evidence="3 4">DSM 23995</strain>
    </source>
</reference>
<feature type="signal peptide" evidence="1">
    <location>
        <begin position="1"/>
        <end position="26"/>
    </location>
</feature>
<organism evidence="3 4">
    <name type="scientific">Alteribacillus iranensis</name>
    <dbReference type="NCBI Taxonomy" id="930128"/>
    <lineage>
        <taxon>Bacteria</taxon>
        <taxon>Bacillati</taxon>
        <taxon>Bacillota</taxon>
        <taxon>Bacilli</taxon>
        <taxon>Bacillales</taxon>
        <taxon>Bacillaceae</taxon>
        <taxon>Alteribacillus</taxon>
    </lineage>
</organism>
<protein>
    <submittedName>
        <fullName evidence="3">Glycerophosphoryl diester phosphodiesterase</fullName>
    </submittedName>
</protein>
<dbReference type="RefSeq" id="WP_091661283.1">
    <property type="nucleotide sequence ID" value="NZ_FONT01000004.1"/>
</dbReference>
<evidence type="ECO:0000313" key="4">
    <source>
        <dbReference type="Proteomes" id="UP000199516"/>
    </source>
</evidence>
<evidence type="ECO:0000259" key="2">
    <source>
        <dbReference type="PROSITE" id="PS51704"/>
    </source>
</evidence>
<accession>A0A1I2DKA4</accession>
<dbReference type="Pfam" id="PF03009">
    <property type="entry name" value="GDPD"/>
    <property type="match status" value="1"/>
</dbReference>
<keyword evidence="4" id="KW-1185">Reference proteome</keyword>
<dbReference type="GO" id="GO:0006629">
    <property type="term" value="P:lipid metabolic process"/>
    <property type="evidence" value="ECO:0007669"/>
    <property type="project" value="InterPro"/>
</dbReference>
<keyword evidence="1" id="KW-0732">Signal</keyword>
<name>A0A1I2DKA4_9BACI</name>
<evidence type="ECO:0000256" key="1">
    <source>
        <dbReference type="SAM" id="SignalP"/>
    </source>
</evidence>
<dbReference type="Gene3D" id="3.20.20.190">
    <property type="entry name" value="Phosphatidylinositol (PI) phosphodiesterase"/>
    <property type="match status" value="1"/>
</dbReference>
<dbReference type="SUPFAM" id="SSF51695">
    <property type="entry name" value="PLC-like phosphodiesterases"/>
    <property type="match status" value="1"/>
</dbReference>
<dbReference type="Proteomes" id="UP000199516">
    <property type="component" value="Unassembled WGS sequence"/>
</dbReference>
<dbReference type="EMBL" id="FONT01000004">
    <property type="protein sequence ID" value="SFE80731.1"/>
    <property type="molecule type" value="Genomic_DNA"/>
</dbReference>
<dbReference type="CDD" id="cd08566">
    <property type="entry name" value="GDPD_AtGDE_like"/>
    <property type="match status" value="1"/>
</dbReference>
<dbReference type="AlphaFoldDB" id="A0A1I2DKA4"/>
<dbReference type="STRING" id="930128.SAMN05192532_104117"/>